<evidence type="ECO:0000256" key="1">
    <source>
        <dbReference type="SAM" id="MobiDB-lite"/>
    </source>
</evidence>
<name>A0A1J6XFH4_ENTFL</name>
<evidence type="ECO:0000313" key="3">
    <source>
        <dbReference type="Proteomes" id="UP000305511"/>
    </source>
</evidence>
<dbReference type="Pfam" id="PF17363">
    <property type="entry name" value="DUF5388"/>
    <property type="match status" value="1"/>
</dbReference>
<sequence length="123" mass="14458">MSKYTFHKDPERKQSKEIKATEISEPETTFDLSSFSKEEISASDSGAKRIGRPAKNKVYSTIRIQKSNINRINAFQNTLDFETQDDIVSFMLDRLDNTLEPEQRTMFEMYMKAYESRDKKKQK</sequence>
<proteinExistence type="predicted"/>
<dbReference type="RefSeq" id="WP_002358205.1">
    <property type="nucleotide sequence ID" value="NZ_AP027137.1"/>
</dbReference>
<dbReference type="Proteomes" id="UP000305511">
    <property type="component" value="Unassembled WGS sequence"/>
</dbReference>
<organism evidence="2 3">
    <name type="scientific">Enterococcus faecalis</name>
    <name type="common">Streptococcus faecalis</name>
    <dbReference type="NCBI Taxonomy" id="1351"/>
    <lineage>
        <taxon>Bacteria</taxon>
        <taxon>Bacillati</taxon>
        <taxon>Bacillota</taxon>
        <taxon>Bacilli</taxon>
        <taxon>Lactobacillales</taxon>
        <taxon>Enterococcaceae</taxon>
        <taxon>Enterococcus</taxon>
    </lineage>
</organism>
<reference evidence="2 3" key="1">
    <citation type="submission" date="2019-02" db="EMBL/GenBank/DDBJ databases">
        <title>Bacteria dissemination in different level of health care in South Africa: the effectiveness of infections prevention and control.</title>
        <authorList>
            <person name="Shobo C."/>
            <person name="Amoako D.G."/>
            <person name="Allam M."/>
            <person name="Ismail A."/>
            <person name="Bester L.A."/>
            <person name="Essack S.Y."/>
        </authorList>
    </citation>
    <scope>NUCLEOTIDE SEQUENCE [LARGE SCALE GENOMIC DNA]</scope>
    <source>
        <strain evidence="2 3">2SIL2</strain>
    </source>
</reference>
<comment type="caution">
    <text evidence="2">The sequence shown here is derived from an EMBL/GenBank/DDBJ whole genome shotgun (WGS) entry which is preliminary data.</text>
</comment>
<gene>
    <name evidence="2" type="ORF">EY666_14185</name>
</gene>
<feature type="region of interest" description="Disordered" evidence="1">
    <location>
        <begin position="1"/>
        <end position="23"/>
    </location>
</feature>
<evidence type="ECO:0000313" key="2">
    <source>
        <dbReference type="EMBL" id="TKK75711.1"/>
    </source>
</evidence>
<feature type="compositionally biased region" description="Basic and acidic residues" evidence="1">
    <location>
        <begin position="1"/>
        <end position="22"/>
    </location>
</feature>
<dbReference type="EMBL" id="SIYF01000389">
    <property type="protein sequence ID" value="TKK75711.1"/>
    <property type="molecule type" value="Genomic_DNA"/>
</dbReference>
<dbReference type="InterPro" id="IPR035528">
    <property type="entry name" value="DUF5388"/>
</dbReference>
<protein>
    <submittedName>
        <fullName evidence="2">Replication-associated protein RepC</fullName>
    </submittedName>
</protein>
<dbReference type="AlphaFoldDB" id="A0A1J6XFH4"/>
<accession>A0A1J6XFH4</accession>